<feature type="compositionally biased region" description="Low complexity" evidence="5">
    <location>
        <begin position="263"/>
        <end position="277"/>
    </location>
</feature>
<dbReference type="Gene3D" id="1.20.120.1080">
    <property type="match status" value="1"/>
</dbReference>
<evidence type="ECO:0000313" key="9">
    <source>
        <dbReference type="Proteomes" id="UP000462066"/>
    </source>
</evidence>
<dbReference type="FunFam" id="3.40.50.300:FF:001922">
    <property type="entry name" value="DEAH (Asp-Glu-Ala-His) box polypeptide 29"/>
    <property type="match status" value="1"/>
</dbReference>
<dbReference type="InterPro" id="IPR007502">
    <property type="entry name" value="Helicase-assoc_dom"/>
</dbReference>
<keyword evidence="1" id="KW-0547">Nucleotide-binding</keyword>
<dbReference type="InterPro" id="IPR027417">
    <property type="entry name" value="P-loop_NTPase"/>
</dbReference>
<dbReference type="RefSeq" id="WP_162310965.1">
    <property type="nucleotide sequence ID" value="NZ_JACHGU010000002.1"/>
</dbReference>
<dbReference type="InterPro" id="IPR001650">
    <property type="entry name" value="Helicase_C-like"/>
</dbReference>
<dbReference type="GO" id="GO:0016787">
    <property type="term" value="F:hydrolase activity"/>
    <property type="evidence" value="ECO:0007669"/>
    <property type="project" value="UniProtKB-KW"/>
</dbReference>
<evidence type="ECO:0000256" key="3">
    <source>
        <dbReference type="ARBA" id="ARBA00022806"/>
    </source>
</evidence>
<proteinExistence type="predicted"/>
<evidence type="ECO:0000256" key="4">
    <source>
        <dbReference type="ARBA" id="ARBA00022840"/>
    </source>
</evidence>
<evidence type="ECO:0000259" key="7">
    <source>
        <dbReference type="PROSITE" id="PS51194"/>
    </source>
</evidence>
<dbReference type="CDD" id="cd18791">
    <property type="entry name" value="SF2_C_RHA"/>
    <property type="match status" value="1"/>
</dbReference>
<comment type="caution">
    <text evidence="8">The sequence shown here is derived from an EMBL/GenBank/DDBJ whole genome shotgun (WGS) entry which is preliminary data.</text>
</comment>
<feature type="domain" description="Helicase C-terminal" evidence="7">
    <location>
        <begin position="312"/>
        <end position="477"/>
    </location>
</feature>
<protein>
    <submittedName>
        <fullName evidence="8">ATP-dependent RNA helicase HrpA</fullName>
    </submittedName>
</protein>
<dbReference type="PROSITE" id="PS51192">
    <property type="entry name" value="HELICASE_ATP_BIND_1"/>
    <property type="match status" value="1"/>
</dbReference>
<dbReference type="SMART" id="SM00382">
    <property type="entry name" value="AAA"/>
    <property type="match status" value="1"/>
</dbReference>
<dbReference type="SUPFAM" id="SSF52540">
    <property type="entry name" value="P-loop containing nucleoside triphosphate hydrolases"/>
    <property type="match status" value="1"/>
</dbReference>
<dbReference type="Pfam" id="PF00271">
    <property type="entry name" value="Helicase_C"/>
    <property type="match status" value="1"/>
</dbReference>
<dbReference type="GO" id="GO:0003723">
    <property type="term" value="F:RNA binding"/>
    <property type="evidence" value="ECO:0007669"/>
    <property type="project" value="TreeGrafter"/>
</dbReference>
<dbReference type="InterPro" id="IPR003593">
    <property type="entry name" value="AAA+_ATPase"/>
</dbReference>
<dbReference type="SMART" id="SM00490">
    <property type="entry name" value="HELICc"/>
    <property type="match status" value="1"/>
</dbReference>
<dbReference type="InterPro" id="IPR024590">
    <property type="entry name" value="HrpA_C"/>
</dbReference>
<reference evidence="8 9" key="1">
    <citation type="submission" date="2017-10" db="EMBL/GenBank/DDBJ databases">
        <title>Whole genome sequencing of Pseudoxanthomonas broegbernensis DSM 12573(T).</title>
        <authorList>
            <person name="Kumar S."/>
            <person name="Bansal K."/>
            <person name="Kaur A."/>
            <person name="Patil P."/>
            <person name="Sharma S."/>
            <person name="Patil P.B."/>
        </authorList>
    </citation>
    <scope>NUCLEOTIDE SEQUENCE [LARGE SCALE GENOMIC DNA]</scope>
    <source>
        <strain evidence="8 9">DSM 12573</strain>
    </source>
</reference>
<gene>
    <name evidence="8" type="primary">hrpA</name>
    <name evidence="8" type="ORF">B1992_08065</name>
</gene>
<feature type="compositionally biased region" description="Basic and acidic residues" evidence="5">
    <location>
        <begin position="694"/>
        <end position="712"/>
    </location>
</feature>
<dbReference type="Pfam" id="PF11898">
    <property type="entry name" value="DUF3418"/>
    <property type="match status" value="1"/>
</dbReference>
<dbReference type="SMART" id="SM00487">
    <property type="entry name" value="DEXDc"/>
    <property type="match status" value="1"/>
</dbReference>
<dbReference type="InterPro" id="IPR010222">
    <property type="entry name" value="RNA_helicase_HrpA"/>
</dbReference>
<sequence length="1456" mass="158787">MPAIPADLRDALESGRRDIDQALSRDRGRLHGLWSRWRGMPAAAEPRARFEQALAASVAARAARAASTPQATVDAALPIAAEADRIVALIRDHPVVVVAGETGSGKTTQLPKLCLAAGRGVAGVIGCTQPRRIAARAVAARVAEELKTPPGGLVGYQVRFTDNAGPDTRVKFMTDGILLAEIASDRWLSAYDTIIVDEAHERSLNIDFLLGYLKGLLRRRGDLKLIVTSATIDTARFSRHFDDAPVVEVAGRAYPVEVRYRPPDAQGGDAAPATRAGPPLPPKRPPGRKDPDPAARRDRGERELDPLSAMVSAIDEITAEDSRGDVLVFLPGEREIRDLHRALEKRQYRSTEVLPLYARLSARDQDRVFNPGPPRRIVLATNVAETSLTVPRIRYVVDPGQARIKRYSPRSKIDRLHVEPISQASADQRKGRCGRVSEGVCYRLYAEADFRSRPEFTDPEIRRSSLAGVILRMLHLGLDRIDGRARARGEPAPDADAWDSSRVVENFPFLEAPDERAIADGWQQLLELGAIEEAEGQGRRLTAIGRQMARLPVDVKLARMLVAAQAHGCLRAMLPIAAFLGVQDPRERPPDAREAADNAHAQFADARSEFVGILRLWQAYDDAHGELTQSRLRDWCGKRFLGFLRMREWRELHRQLKLLCEELGWREEPPEQALQPLLAGAPADPRGVASSRPSRGELHRAARLAREGRTEAKAGQGPAAAGSPVSDGKRKDTGRSAAGGAHGDGAAAASRFGARERAHAYQSLHRALIAGLPSQIGHRTEKGDYQAPRQRRFQLFPASPLAKAGPSKGGPPWVLVATLLDTQKVWGLTAAAIEPDWAIAELPHLLARRHFDPRWSRAQGNVLASEQVALFGLVLAPKRPVHYGRIDPAGAHDLFVRQALATGEIDARASFLAANLKALEQAREEEAKLRRAGLVADEAWQVRWYLDRVPGEIHSTAGLDAWYARLAESPRASLRWSIADLLPGEGGQEDLYPKYFPLGDARLPLHYRFEPGAADDGVTLEVPLPLLGALDPARLSWLAPGFVADKAAGLIRTLPKAMRRNYVPAPDFGRAFFEAFPRPSADALAGELARFLSRATGAPVAALDFDEATLEPHLRMNLRLRELPESGGRVLAESRDLEELRATFGERAGRAFATRAGRTLAAGHGQLRGFPEPPIPAQVTGEAGVPGYPALVDEGEHAVLRVFADRAQAQAAHPRGVERLLRIALADKARQARKQLPVSPRLGLLYAAIERFGTGPGAKAKEKEQLRADLVEAALNAVLADGLGEIRDAGAFGRRAEAAGRGLFAEAMSRLELAEQILAAVAELKPRLEAPLMGWAGANLDDLRAQLDALVHPGFLHRTPAQALAQFPRWLKGMALRAERALRDPARDQARMLELKPFIDALAAARVRAQDAAPEWQALRWDLEELRVSVFAQELGSRGGVSPKKLAQRLAALAAS</sequence>
<feature type="region of interest" description="Disordered" evidence="5">
    <location>
        <begin position="260"/>
        <end position="305"/>
    </location>
</feature>
<keyword evidence="9" id="KW-1185">Reference proteome</keyword>
<feature type="compositionally biased region" description="Basic and acidic residues" evidence="5">
    <location>
        <begin position="287"/>
        <end position="305"/>
    </location>
</feature>
<dbReference type="PROSITE" id="PS51194">
    <property type="entry name" value="HELICASE_CTER"/>
    <property type="match status" value="1"/>
</dbReference>
<evidence type="ECO:0000256" key="2">
    <source>
        <dbReference type="ARBA" id="ARBA00022801"/>
    </source>
</evidence>
<evidence type="ECO:0000256" key="1">
    <source>
        <dbReference type="ARBA" id="ARBA00022741"/>
    </source>
</evidence>
<evidence type="ECO:0000313" key="8">
    <source>
        <dbReference type="EMBL" id="KAF1686494.1"/>
    </source>
</evidence>
<dbReference type="FunFam" id="1.20.120.1080:FF:000005">
    <property type="entry name" value="ATP-dependent helicase HrpA"/>
    <property type="match status" value="1"/>
</dbReference>
<feature type="region of interest" description="Disordered" evidence="5">
    <location>
        <begin position="680"/>
        <end position="750"/>
    </location>
</feature>
<dbReference type="Gene3D" id="3.40.50.300">
    <property type="entry name" value="P-loop containing nucleotide triphosphate hydrolases"/>
    <property type="match status" value="2"/>
</dbReference>
<dbReference type="GO" id="GO:0005524">
    <property type="term" value="F:ATP binding"/>
    <property type="evidence" value="ECO:0007669"/>
    <property type="project" value="UniProtKB-KW"/>
</dbReference>
<dbReference type="InterPro" id="IPR014001">
    <property type="entry name" value="Helicase_ATP-bd"/>
</dbReference>
<organism evidence="8 9">
    <name type="scientific">Pseudoxanthomonas broegbernensis</name>
    <dbReference type="NCBI Taxonomy" id="83619"/>
    <lineage>
        <taxon>Bacteria</taxon>
        <taxon>Pseudomonadati</taxon>
        <taxon>Pseudomonadota</taxon>
        <taxon>Gammaproteobacteria</taxon>
        <taxon>Lysobacterales</taxon>
        <taxon>Lysobacteraceae</taxon>
        <taxon>Pseudoxanthomonas</taxon>
    </lineage>
</organism>
<dbReference type="NCBIfam" id="TIGR01967">
    <property type="entry name" value="DEAH_box_HrpA"/>
    <property type="match status" value="1"/>
</dbReference>
<keyword evidence="4" id="KW-0067">ATP-binding</keyword>
<dbReference type="GO" id="GO:0003724">
    <property type="term" value="F:RNA helicase activity"/>
    <property type="evidence" value="ECO:0007669"/>
    <property type="project" value="InterPro"/>
</dbReference>
<feature type="domain" description="Helicase ATP-binding" evidence="6">
    <location>
        <begin position="87"/>
        <end position="250"/>
    </location>
</feature>
<dbReference type="Proteomes" id="UP000462066">
    <property type="component" value="Unassembled WGS sequence"/>
</dbReference>
<dbReference type="InterPro" id="IPR011709">
    <property type="entry name" value="DEAD-box_helicase_OB_fold"/>
</dbReference>
<keyword evidence="2" id="KW-0378">Hydrolase</keyword>
<dbReference type="SMART" id="SM00847">
    <property type="entry name" value="HA2"/>
    <property type="match status" value="1"/>
</dbReference>
<accession>A0A7V8GMH2</accession>
<evidence type="ECO:0000259" key="6">
    <source>
        <dbReference type="PROSITE" id="PS51192"/>
    </source>
</evidence>
<dbReference type="PANTHER" id="PTHR18934">
    <property type="entry name" value="ATP-DEPENDENT RNA HELICASE"/>
    <property type="match status" value="1"/>
</dbReference>
<evidence type="ECO:0000256" key="5">
    <source>
        <dbReference type="SAM" id="MobiDB-lite"/>
    </source>
</evidence>
<name>A0A7V8GMH2_9GAMM</name>
<dbReference type="EMBL" id="MWIP01000006">
    <property type="protein sequence ID" value="KAF1686494.1"/>
    <property type="molecule type" value="Genomic_DNA"/>
</dbReference>
<dbReference type="Pfam" id="PF04408">
    <property type="entry name" value="WHD_HA2"/>
    <property type="match status" value="1"/>
</dbReference>
<keyword evidence="3 8" id="KW-0347">Helicase</keyword>
<dbReference type="Pfam" id="PF21010">
    <property type="entry name" value="HA2_C"/>
    <property type="match status" value="1"/>
</dbReference>
<dbReference type="PANTHER" id="PTHR18934:SF99">
    <property type="entry name" value="ATP-DEPENDENT RNA HELICASE DHX37-RELATED"/>
    <property type="match status" value="1"/>
</dbReference>
<dbReference type="Pfam" id="PF07717">
    <property type="entry name" value="OB_NTP_bind"/>
    <property type="match status" value="1"/>
</dbReference>
<dbReference type="InterPro" id="IPR048333">
    <property type="entry name" value="HA2_WH"/>
</dbReference>